<keyword evidence="1" id="KW-0147">Chitin-binding</keyword>
<dbReference type="PROSITE" id="PS51164">
    <property type="entry name" value="CBM1_2"/>
    <property type="match status" value="1"/>
</dbReference>
<evidence type="ECO:0000259" key="7">
    <source>
        <dbReference type="PROSITE" id="PS51910"/>
    </source>
</evidence>
<feature type="compositionally biased region" description="Low complexity" evidence="5">
    <location>
        <begin position="270"/>
        <end position="284"/>
    </location>
</feature>
<dbReference type="eggNOG" id="KOG4701">
    <property type="taxonomic scope" value="Eukaryota"/>
</dbReference>
<dbReference type="EMBL" id="ABDF02000069">
    <property type="protein sequence ID" value="EHK21574.1"/>
    <property type="molecule type" value="Genomic_DNA"/>
</dbReference>
<keyword evidence="3" id="KW-0378">Hydrolase</keyword>
<dbReference type="PANTHER" id="PTHR45708:SF49">
    <property type="entry name" value="ENDOCHITINASE"/>
    <property type="match status" value="1"/>
</dbReference>
<dbReference type="InterPro" id="IPR017853">
    <property type="entry name" value="GH"/>
</dbReference>
<sequence>MVAISITRIHDTSLPHFSTDSTNNENNDLSTYCEPNAGIDILVLSFLDIYGLTGNIPSGNIGNYGYIGTTVATCQEAGIKIILSIGGAGSSYSVQSLSQAVAIGKYHWEAYGYSGSTSVQRPFGIVFVNGFDFDVDLNAGNQFYQYLISTLRSNFASDPTNTYYTTGAPQYFSSEFDYLWIQFYNNNGVPANTLAANGNAGGAIYYATPSQFASTVQDTRSSPAFGGIMMWDAGYSDANVNNGCTYAQEAKNILLAGSPCGGSLPVSSSLSTTTAKPTKSATSTRSVSGTSPTGTVPQWGQCGGEGYIGPTQCIPPFKCVESSQ</sequence>
<dbReference type="SMART" id="SM00236">
    <property type="entry name" value="fCBD"/>
    <property type="match status" value="1"/>
</dbReference>
<dbReference type="InterPro" id="IPR001223">
    <property type="entry name" value="Glyco_hydro18_cat"/>
</dbReference>
<evidence type="ECO:0000256" key="4">
    <source>
        <dbReference type="ARBA" id="ARBA00023295"/>
    </source>
</evidence>
<accession>G9MVE8</accession>
<keyword evidence="4" id="KW-0326">Glycosidase</keyword>
<evidence type="ECO:0000256" key="3">
    <source>
        <dbReference type="ARBA" id="ARBA00022801"/>
    </source>
</evidence>
<evidence type="ECO:0000256" key="5">
    <source>
        <dbReference type="SAM" id="MobiDB-lite"/>
    </source>
</evidence>
<name>G9MVE8_HYPVG</name>
<dbReference type="PROSITE" id="PS51910">
    <property type="entry name" value="GH18_2"/>
    <property type="match status" value="1"/>
</dbReference>
<evidence type="ECO:0000259" key="6">
    <source>
        <dbReference type="PROSITE" id="PS51164"/>
    </source>
</evidence>
<feature type="domain" description="CBM1" evidence="6">
    <location>
        <begin position="294"/>
        <end position="324"/>
    </location>
</feature>
<evidence type="ECO:0000256" key="2">
    <source>
        <dbReference type="ARBA" id="ARBA00022729"/>
    </source>
</evidence>
<dbReference type="GO" id="GO:0005576">
    <property type="term" value="C:extracellular region"/>
    <property type="evidence" value="ECO:0007669"/>
    <property type="project" value="InterPro"/>
</dbReference>
<organism evidence="8 9">
    <name type="scientific">Hypocrea virens (strain Gv29-8 / FGSC 10586)</name>
    <name type="common">Gliocladium virens</name>
    <name type="synonym">Trichoderma virens</name>
    <dbReference type="NCBI Taxonomy" id="413071"/>
    <lineage>
        <taxon>Eukaryota</taxon>
        <taxon>Fungi</taxon>
        <taxon>Dikarya</taxon>
        <taxon>Ascomycota</taxon>
        <taxon>Pezizomycotina</taxon>
        <taxon>Sordariomycetes</taxon>
        <taxon>Hypocreomycetidae</taxon>
        <taxon>Hypocreales</taxon>
        <taxon>Hypocreaceae</taxon>
        <taxon>Trichoderma</taxon>
    </lineage>
</organism>
<feature type="compositionally biased region" description="Polar residues" evidence="5">
    <location>
        <begin position="285"/>
        <end position="298"/>
    </location>
</feature>
<reference evidence="8 9" key="1">
    <citation type="journal article" date="2011" name="Genome Biol.">
        <title>Comparative genome sequence analysis underscores mycoparasitism as the ancestral life style of Trichoderma.</title>
        <authorList>
            <person name="Kubicek C.P."/>
            <person name="Herrera-Estrella A."/>
            <person name="Seidl-Seiboth V."/>
            <person name="Martinez D.A."/>
            <person name="Druzhinina I.S."/>
            <person name="Thon M."/>
            <person name="Zeilinger S."/>
            <person name="Casas-Flores S."/>
            <person name="Horwitz B.A."/>
            <person name="Mukherjee P.K."/>
            <person name="Mukherjee M."/>
            <person name="Kredics L."/>
            <person name="Alcaraz L.D."/>
            <person name="Aerts A."/>
            <person name="Antal Z."/>
            <person name="Atanasova L."/>
            <person name="Cervantes-Badillo M.G."/>
            <person name="Challacombe J."/>
            <person name="Chertkov O."/>
            <person name="McCluskey K."/>
            <person name="Coulpier F."/>
            <person name="Deshpande N."/>
            <person name="von Doehren H."/>
            <person name="Ebbole D.J."/>
            <person name="Esquivel-Naranjo E.U."/>
            <person name="Fekete E."/>
            <person name="Flipphi M."/>
            <person name="Glaser F."/>
            <person name="Gomez-Rodriguez E.Y."/>
            <person name="Gruber S."/>
            <person name="Han C."/>
            <person name="Henrissat B."/>
            <person name="Hermosa R."/>
            <person name="Hernandez-Onate M."/>
            <person name="Karaffa L."/>
            <person name="Kosti I."/>
            <person name="Le Crom S."/>
            <person name="Lindquist E."/>
            <person name="Lucas S."/>
            <person name="Luebeck M."/>
            <person name="Luebeck P.S."/>
            <person name="Margeot A."/>
            <person name="Metz B."/>
            <person name="Misra M."/>
            <person name="Nevalainen H."/>
            <person name="Omann M."/>
            <person name="Packer N."/>
            <person name="Perrone G."/>
            <person name="Uresti-Rivera E.E."/>
            <person name="Salamov A."/>
            <person name="Schmoll M."/>
            <person name="Seiboth B."/>
            <person name="Shapiro H."/>
            <person name="Sukno S."/>
            <person name="Tamayo-Ramos J.A."/>
            <person name="Tisch D."/>
            <person name="Wiest A."/>
            <person name="Wilkinson H.H."/>
            <person name="Zhang M."/>
            <person name="Coutinho P.M."/>
            <person name="Kenerley C.M."/>
            <person name="Monte E."/>
            <person name="Baker S.E."/>
            <person name="Grigoriev I.V."/>
        </authorList>
    </citation>
    <scope>NUCLEOTIDE SEQUENCE [LARGE SCALE GENOMIC DNA]</scope>
    <source>
        <strain evidence="9">Gv29-8 / FGSC 10586</strain>
    </source>
</reference>
<dbReference type="VEuPathDB" id="FungiDB:TRIVIDRAFT_192059"/>
<dbReference type="PANTHER" id="PTHR45708">
    <property type="entry name" value="ENDOCHITINASE"/>
    <property type="match status" value="1"/>
</dbReference>
<dbReference type="Proteomes" id="UP000007115">
    <property type="component" value="Unassembled WGS sequence"/>
</dbReference>
<dbReference type="RefSeq" id="XP_013955767.1">
    <property type="nucleotide sequence ID" value="XM_014100292.1"/>
</dbReference>
<dbReference type="InterPro" id="IPR000254">
    <property type="entry name" value="CBD"/>
</dbReference>
<dbReference type="HOGENOM" id="CLU_007818_6_1_1"/>
<feature type="region of interest" description="Disordered" evidence="5">
    <location>
        <begin position="270"/>
        <end position="301"/>
    </location>
</feature>
<keyword evidence="2" id="KW-0732">Signal</keyword>
<dbReference type="GeneID" id="25789614"/>
<dbReference type="InParanoid" id="G9MVE8"/>
<dbReference type="FunCoup" id="G9MVE8">
    <property type="interactions" value="162"/>
</dbReference>
<proteinExistence type="predicted"/>
<evidence type="ECO:0000313" key="8">
    <source>
        <dbReference type="EMBL" id="EHK21574.1"/>
    </source>
</evidence>
<dbReference type="InterPro" id="IPR035971">
    <property type="entry name" value="CBD_sf"/>
</dbReference>
<dbReference type="OMA" id="WTSFIAT"/>
<evidence type="ECO:0000256" key="1">
    <source>
        <dbReference type="ARBA" id="ARBA00022669"/>
    </source>
</evidence>
<dbReference type="STRING" id="413071.G9MVE8"/>
<dbReference type="GO" id="GO:0004568">
    <property type="term" value="F:chitinase activity"/>
    <property type="evidence" value="ECO:0007669"/>
    <property type="project" value="TreeGrafter"/>
</dbReference>
<comment type="caution">
    <text evidence="8">The sequence shown here is derived from an EMBL/GenBank/DDBJ whole genome shotgun (WGS) entry which is preliminary data.</text>
</comment>
<protein>
    <submittedName>
        <fullName evidence="8">Uncharacterized protein</fullName>
    </submittedName>
</protein>
<gene>
    <name evidence="8" type="ORF">TRIVIDRAFT_192059</name>
</gene>
<dbReference type="InterPro" id="IPR050542">
    <property type="entry name" value="Glycosyl_Hydrlase18_Chitinase"/>
</dbReference>
<dbReference type="AlphaFoldDB" id="G9MVE8"/>
<evidence type="ECO:0000313" key="9">
    <source>
        <dbReference type="Proteomes" id="UP000007115"/>
    </source>
</evidence>
<dbReference type="Pfam" id="PF00734">
    <property type="entry name" value="CBM_1"/>
    <property type="match status" value="1"/>
</dbReference>
<dbReference type="SUPFAM" id="SSF51445">
    <property type="entry name" value="(Trans)glycosidases"/>
    <property type="match status" value="1"/>
</dbReference>
<dbReference type="SUPFAM" id="SSF57180">
    <property type="entry name" value="Cellulose-binding domain"/>
    <property type="match status" value="1"/>
</dbReference>
<dbReference type="GO" id="GO:0030248">
    <property type="term" value="F:cellulose binding"/>
    <property type="evidence" value="ECO:0007669"/>
    <property type="project" value="InterPro"/>
</dbReference>
<dbReference type="Gene3D" id="3.20.20.80">
    <property type="entry name" value="Glycosidases"/>
    <property type="match status" value="2"/>
</dbReference>
<dbReference type="OrthoDB" id="6020543at2759"/>
<dbReference type="GO" id="GO:0005975">
    <property type="term" value="P:carbohydrate metabolic process"/>
    <property type="evidence" value="ECO:0007669"/>
    <property type="project" value="InterPro"/>
</dbReference>
<feature type="domain" description="GH18" evidence="7">
    <location>
        <begin position="15"/>
        <end position="257"/>
    </location>
</feature>
<dbReference type="GO" id="GO:0008061">
    <property type="term" value="F:chitin binding"/>
    <property type="evidence" value="ECO:0007669"/>
    <property type="project" value="UniProtKB-KW"/>
</dbReference>
<keyword evidence="9" id="KW-1185">Reference proteome</keyword>